<dbReference type="Proteomes" id="UP001221757">
    <property type="component" value="Unassembled WGS sequence"/>
</dbReference>
<dbReference type="AlphaFoldDB" id="A0AAD7CNK5"/>
<reference evidence="2" key="1">
    <citation type="submission" date="2023-03" db="EMBL/GenBank/DDBJ databases">
        <title>Massive genome expansion in bonnet fungi (Mycena s.s.) driven by repeated elements and novel gene families across ecological guilds.</title>
        <authorList>
            <consortium name="Lawrence Berkeley National Laboratory"/>
            <person name="Harder C.B."/>
            <person name="Miyauchi S."/>
            <person name="Viragh M."/>
            <person name="Kuo A."/>
            <person name="Thoen E."/>
            <person name="Andreopoulos B."/>
            <person name="Lu D."/>
            <person name="Skrede I."/>
            <person name="Drula E."/>
            <person name="Henrissat B."/>
            <person name="Morin E."/>
            <person name="Kohler A."/>
            <person name="Barry K."/>
            <person name="LaButti K."/>
            <person name="Morin E."/>
            <person name="Salamov A."/>
            <person name="Lipzen A."/>
            <person name="Mereny Z."/>
            <person name="Hegedus B."/>
            <person name="Baldrian P."/>
            <person name="Stursova M."/>
            <person name="Weitz H."/>
            <person name="Taylor A."/>
            <person name="Grigoriev I.V."/>
            <person name="Nagy L.G."/>
            <person name="Martin F."/>
            <person name="Kauserud H."/>
        </authorList>
    </citation>
    <scope>NUCLEOTIDE SEQUENCE</scope>
    <source>
        <strain evidence="2">CBHHK067</strain>
    </source>
</reference>
<comment type="caution">
    <text evidence="2">The sequence shown here is derived from an EMBL/GenBank/DDBJ whole genome shotgun (WGS) entry which is preliminary data.</text>
</comment>
<evidence type="ECO:0000313" key="3">
    <source>
        <dbReference type="Proteomes" id="UP001221757"/>
    </source>
</evidence>
<organism evidence="2 3">
    <name type="scientific">Mycena rosella</name>
    <name type="common">Pink bonnet</name>
    <name type="synonym">Agaricus rosellus</name>
    <dbReference type="NCBI Taxonomy" id="1033263"/>
    <lineage>
        <taxon>Eukaryota</taxon>
        <taxon>Fungi</taxon>
        <taxon>Dikarya</taxon>
        <taxon>Basidiomycota</taxon>
        <taxon>Agaricomycotina</taxon>
        <taxon>Agaricomycetes</taxon>
        <taxon>Agaricomycetidae</taxon>
        <taxon>Agaricales</taxon>
        <taxon>Marasmiineae</taxon>
        <taxon>Mycenaceae</taxon>
        <taxon>Mycena</taxon>
    </lineage>
</organism>
<accession>A0AAD7CNK5</accession>
<feature type="region of interest" description="Disordered" evidence="1">
    <location>
        <begin position="176"/>
        <end position="202"/>
    </location>
</feature>
<evidence type="ECO:0000313" key="2">
    <source>
        <dbReference type="EMBL" id="KAJ7654839.1"/>
    </source>
</evidence>
<evidence type="ECO:0000256" key="1">
    <source>
        <dbReference type="SAM" id="MobiDB-lite"/>
    </source>
</evidence>
<sequence length="283" mass="30864">MIPAERFMQLLLIPRATSIPKVPDCRRSPAPNLPAENVSVSMTIPRKRNARGRRRRPTFKAENAAIATERALFSARYTTALRRNPGPRNHPPLLDHLPTHQVVRSLSVRFHNSMRLLMPVSGAAGPSRTKAPARGASVNSLNLGRLSLDPPGVPALGMVPKLLPPALIKPVSASSAKPKPAAVPAGPSHAKPSDIPPNAATRRPAEGALDHYLTKMGLLHCAPILYRAGFRTVTDLDMLKVNLAKEKTREEVRSMLMPREGGGMVLRDWLKLSEALVPKYGEY</sequence>
<protein>
    <submittedName>
        <fullName evidence="2">Uncharacterized protein</fullName>
    </submittedName>
</protein>
<feature type="compositionally biased region" description="Low complexity" evidence="1">
    <location>
        <begin position="176"/>
        <end position="188"/>
    </location>
</feature>
<name>A0AAD7CNK5_MYCRO</name>
<keyword evidence="3" id="KW-1185">Reference proteome</keyword>
<gene>
    <name evidence="2" type="ORF">B0H17DRAFT_381680</name>
</gene>
<proteinExistence type="predicted"/>
<dbReference type="EMBL" id="JARKIE010000317">
    <property type="protein sequence ID" value="KAJ7654839.1"/>
    <property type="molecule type" value="Genomic_DNA"/>
</dbReference>